<dbReference type="STRING" id="1313304.CALK_1773"/>
<feature type="transmembrane region" description="Helical" evidence="1">
    <location>
        <begin position="12"/>
        <end position="37"/>
    </location>
</feature>
<dbReference type="SUPFAM" id="SSF101307">
    <property type="entry name" value="YutG-like"/>
    <property type="match status" value="1"/>
</dbReference>
<dbReference type="PIRSF" id="PIRSF006162">
    <property type="entry name" value="PgpA"/>
    <property type="match status" value="1"/>
</dbReference>
<dbReference type="eggNOG" id="COG1267">
    <property type="taxonomic scope" value="Bacteria"/>
</dbReference>
<accession>U7D440</accession>
<keyword evidence="1" id="KW-0472">Membrane</keyword>
<dbReference type="CDD" id="cd06971">
    <property type="entry name" value="PgpA"/>
    <property type="match status" value="1"/>
</dbReference>
<proteinExistence type="predicted"/>
<organism evidence="3 4">
    <name type="scientific">Chitinivibrio alkaliphilus ACht1</name>
    <dbReference type="NCBI Taxonomy" id="1313304"/>
    <lineage>
        <taxon>Bacteria</taxon>
        <taxon>Pseudomonadati</taxon>
        <taxon>Fibrobacterota</taxon>
        <taxon>Chitinivibrionia</taxon>
        <taxon>Chitinivibrionales</taxon>
        <taxon>Chitinivibrionaceae</taxon>
        <taxon>Chitinivibrio</taxon>
    </lineage>
</organism>
<dbReference type="PATRIC" id="fig|1313304.3.peg.1688"/>
<comment type="caution">
    <text evidence="3">The sequence shown here is derived from an EMBL/GenBank/DDBJ whole genome shotgun (WGS) entry which is preliminary data.</text>
</comment>
<feature type="domain" description="YutG/PgpA" evidence="2">
    <location>
        <begin position="9"/>
        <end position="156"/>
    </location>
</feature>
<keyword evidence="1" id="KW-1133">Transmembrane helix</keyword>
<keyword evidence="4" id="KW-1185">Reference proteome</keyword>
<evidence type="ECO:0000313" key="3">
    <source>
        <dbReference type="EMBL" id="ERP31284.1"/>
    </source>
</evidence>
<dbReference type="AlphaFoldDB" id="U7D440"/>
<evidence type="ECO:0000256" key="1">
    <source>
        <dbReference type="SAM" id="Phobius"/>
    </source>
</evidence>
<evidence type="ECO:0000313" key="4">
    <source>
        <dbReference type="Proteomes" id="UP000017148"/>
    </source>
</evidence>
<dbReference type="RefSeq" id="WP_022637207.1">
    <property type="nucleotide sequence ID" value="NZ_ASJR01000015.1"/>
</dbReference>
<protein>
    <submittedName>
        <fullName evidence="3">Phosphatidylglycerophosphatase A</fullName>
    </submittedName>
</protein>
<gene>
    <name evidence="3" type="ORF">CALK_1773</name>
</gene>
<dbReference type="GO" id="GO:0006629">
    <property type="term" value="P:lipid metabolic process"/>
    <property type="evidence" value="ECO:0007669"/>
    <property type="project" value="InterPro"/>
</dbReference>
<keyword evidence="1" id="KW-0812">Transmembrane</keyword>
<dbReference type="InterPro" id="IPR036681">
    <property type="entry name" value="PgpA-like_sf"/>
</dbReference>
<dbReference type="GO" id="GO:0008962">
    <property type="term" value="F:phosphatidylglycerophosphatase activity"/>
    <property type="evidence" value="ECO:0007669"/>
    <property type="project" value="InterPro"/>
</dbReference>
<sequence>MILKCKKLVGTFFYVGCIPGAPGTYGSLATVLLLFLVRQRADPFFATAYMPQFFLALLGLVLLGVWASSGAEEIYGCHDPSEVVIDEVAGQLISLAGITTVLGGLTAESLLLAFVLFRFFDIVKPWPVHRFERLPGGVGVMLDDVCAGVLAAVSIRIGAMVYGSIMSVIA</sequence>
<reference evidence="3 4" key="1">
    <citation type="journal article" date="2013" name="Environ. Microbiol.">
        <title>Genome analysis of Chitinivibrio alkaliphilus gen. nov., sp. nov., a novel extremely haloalkaliphilic anaerobic chitinolytic bacterium from the candidate phylum Termite Group 3.</title>
        <authorList>
            <person name="Sorokin D.Y."/>
            <person name="Gumerov V.M."/>
            <person name="Rakitin A.L."/>
            <person name="Beletsky A.V."/>
            <person name="Damste J.S."/>
            <person name="Muyzer G."/>
            <person name="Mardanov A.V."/>
            <person name="Ravin N.V."/>
        </authorList>
    </citation>
    <scope>NUCLEOTIDE SEQUENCE [LARGE SCALE GENOMIC DNA]</scope>
    <source>
        <strain evidence="3 4">ACht1</strain>
    </source>
</reference>
<feature type="transmembrane region" description="Helical" evidence="1">
    <location>
        <begin position="88"/>
        <end position="117"/>
    </location>
</feature>
<dbReference type="EMBL" id="ASJR01000015">
    <property type="protein sequence ID" value="ERP31284.1"/>
    <property type="molecule type" value="Genomic_DNA"/>
</dbReference>
<dbReference type="InterPro" id="IPR007686">
    <property type="entry name" value="YutG/PgpA"/>
</dbReference>
<evidence type="ECO:0000259" key="2">
    <source>
        <dbReference type="Pfam" id="PF04608"/>
    </source>
</evidence>
<dbReference type="PANTHER" id="PTHR36305">
    <property type="entry name" value="PHOSPHATIDYLGLYCEROPHOSPHATASE A"/>
    <property type="match status" value="1"/>
</dbReference>
<feature type="transmembrane region" description="Helical" evidence="1">
    <location>
        <begin position="49"/>
        <end position="68"/>
    </location>
</feature>
<name>U7D440_9BACT</name>
<dbReference type="PANTHER" id="PTHR36305:SF1">
    <property type="entry name" value="PHOSPHATIDYLGLYCEROPHOSPHATASE A"/>
    <property type="match status" value="1"/>
</dbReference>
<dbReference type="Proteomes" id="UP000017148">
    <property type="component" value="Unassembled WGS sequence"/>
</dbReference>
<dbReference type="Pfam" id="PF04608">
    <property type="entry name" value="PgpA"/>
    <property type="match status" value="1"/>
</dbReference>
<dbReference type="InterPro" id="IPR026037">
    <property type="entry name" value="PgpA"/>
</dbReference>